<name>X1T5N6_9ZZZZ</name>
<evidence type="ECO:0000313" key="1">
    <source>
        <dbReference type="EMBL" id="GAJ00534.1"/>
    </source>
</evidence>
<organism evidence="1">
    <name type="scientific">marine sediment metagenome</name>
    <dbReference type="NCBI Taxonomy" id="412755"/>
    <lineage>
        <taxon>unclassified sequences</taxon>
        <taxon>metagenomes</taxon>
        <taxon>ecological metagenomes</taxon>
    </lineage>
</organism>
<gene>
    <name evidence="1" type="ORF">S12H4_31790</name>
</gene>
<proteinExistence type="predicted"/>
<accession>X1T5N6</accession>
<reference evidence="1" key="1">
    <citation type="journal article" date="2014" name="Front. Microbiol.">
        <title>High frequency of phylogenetically diverse reductive dehalogenase-homologous genes in deep subseafloor sedimentary metagenomes.</title>
        <authorList>
            <person name="Kawai M."/>
            <person name="Futagami T."/>
            <person name="Toyoda A."/>
            <person name="Takaki Y."/>
            <person name="Nishi S."/>
            <person name="Hori S."/>
            <person name="Arai W."/>
            <person name="Tsubouchi T."/>
            <person name="Morono Y."/>
            <person name="Uchiyama I."/>
            <person name="Ito T."/>
            <person name="Fujiyama A."/>
            <person name="Inagaki F."/>
            <person name="Takami H."/>
        </authorList>
    </citation>
    <scope>NUCLEOTIDE SEQUENCE</scope>
    <source>
        <strain evidence="1">Expedition CK06-06</strain>
    </source>
</reference>
<sequence>MTKETSPILRLRDWIAALEKRELHDEVEYYSTIYPFFLSLAYDVPQEEIMDMTIDDLAKLSSMPQKPLKYDGWNTFYFGRAAFGNNS</sequence>
<comment type="caution">
    <text evidence="1">The sequence shown here is derived from an EMBL/GenBank/DDBJ whole genome shotgun (WGS) entry which is preliminary data.</text>
</comment>
<protein>
    <submittedName>
        <fullName evidence="1">Uncharacterized protein</fullName>
    </submittedName>
</protein>
<dbReference type="AlphaFoldDB" id="X1T5N6"/>
<dbReference type="EMBL" id="BARW01018583">
    <property type="protein sequence ID" value="GAJ00534.1"/>
    <property type="molecule type" value="Genomic_DNA"/>
</dbReference>